<sequence length="52" mass="6096">MQRLKRRVEKATTLTLRPSEQSRLILPETSKMPVRLIKENVAGVIDKQFFLE</sequence>
<name>A0A9D4NCR9_DREPO</name>
<proteinExistence type="predicted"/>
<evidence type="ECO:0000313" key="1">
    <source>
        <dbReference type="EMBL" id="KAH3891319.1"/>
    </source>
</evidence>
<dbReference type="EMBL" id="JAIWYP010000001">
    <property type="protein sequence ID" value="KAH3891319.1"/>
    <property type="molecule type" value="Genomic_DNA"/>
</dbReference>
<accession>A0A9D4NCR9</accession>
<dbReference type="AlphaFoldDB" id="A0A9D4NCR9"/>
<reference evidence="1" key="2">
    <citation type="submission" date="2020-11" db="EMBL/GenBank/DDBJ databases">
        <authorList>
            <person name="McCartney M.A."/>
            <person name="Auch B."/>
            <person name="Kono T."/>
            <person name="Mallez S."/>
            <person name="Becker A."/>
            <person name="Gohl D.M."/>
            <person name="Silverstein K.A.T."/>
            <person name="Koren S."/>
            <person name="Bechman K.B."/>
            <person name="Herman A."/>
            <person name="Abrahante J.E."/>
            <person name="Garbe J."/>
        </authorList>
    </citation>
    <scope>NUCLEOTIDE SEQUENCE</scope>
    <source>
        <strain evidence="1">Duluth1</strain>
        <tissue evidence="1">Whole animal</tissue>
    </source>
</reference>
<gene>
    <name evidence="1" type="ORF">DPMN_015413</name>
</gene>
<organism evidence="1 2">
    <name type="scientific">Dreissena polymorpha</name>
    <name type="common">Zebra mussel</name>
    <name type="synonym">Mytilus polymorpha</name>
    <dbReference type="NCBI Taxonomy" id="45954"/>
    <lineage>
        <taxon>Eukaryota</taxon>
        <taxon>Metazoa</taxon>
        <taxon>Spiralia</taxon>
        <taxon>Lophotrochozoa</taxon>
        <taxon>Mollusca</taxon>
        <taxon>Bivalvia</taxon>
        <taxon>Autobranchia</taxon>
        <taxon>Heteroconchia</taxon>
        <taxon>Euheterodonta</taxon>
        <taxon>Imparidentia</taxon>
        <taxon>Neoheterodontei</taxon>
        <taxon>Myida</taxon>
        <taxon>Dreissenoidea</taxon>
        <taxon>Dreissenidae</taxon>
        <taxon>Dreissena</taxon>
    </lineage>
</organism>
<evidence type="ECO:0000313" key="2">
    <source>
        <dbReference type="Proteomes" id="UP000828390"/>
    </source>
</evidence>
<protein>
    <submittedName>
        <fullName evidence="1">Uncharacterized protein</fullName>
    </submittedName>
</protein>
<keyword evidence="2" id="KW-1185">Reference proteome</keyword>
<comment type="caution">
    <text evidence="1">The sequence shown here is derived from an EMBL/GenBank/DDBJ whole genome shotgun (WGS) entry which is preliminary data.</text>
</comment>
<dbReference type="Proteomes" id="UP000828390">
    <property type="component" value="Unassembled WGS sequence"/>
</dbReference>
<reference evidence="1" key="1">
    <citation type="journal article" date="2019" name="bioRxiv">
        <title>The Genome of the Zebra Mussel, Dreissena polymorpha: A Resource for Invasive Species Research.</title>
        <authorList>
            <person name="McCartney M.A."/>
            <person name="Auch B."/>
            <person name="Kono T."/>
            <person name="Mallez S."/>
            <person name="Zhang Y."/>
            <person name="Obille A."/>
            <person name="Becker A."/>
            <person name="Abrahante J.E."/>
            <person name="Garbe J."/>
            <person name="Badalamenti J.P."/>
            <person name="Herman A."/>
            <person name="Mangelson H."/>
            <person name="Liachko I."/>
            <person name="Sullivan S."/>
            <person name="Sone E.D."/>
            <person name="Koren S."/>
            <person name="Silverstein K.A.T."/>
            <person name="Beckman K.B."/>
            <person name="Gohl D.M."/>
        </authorList>
    </citation>
    <scope>NUCLEOTIDE SEQUENCE</scope>
    <source>
        <strain evidence="1">Duluth1</strain>
        <tissue evidence="1">Whole animal</tissue>
    </source>
</reference>